<keyword evidence="2" id="KW-1185">Reference proteome</keyword>
<reference evidence="2" key="1">
    <citation type="journal article" date="2023" name="Hortic. Res.">
        <title>A chromosome-level phased genome enabling allele-level studies in sweet orange: a case study on citrus Huanglongbing tolerance.</title>
        <authorList>
            <person name="Wu B."/>
            <person name="Yu Q."/>
            <person name="Deng Z."/>
            <person name="Duan Y."/>
            <person name="Luo F."/>
            <person name="Gmitter F. Jr."/>
        </authorList>
    </citation>
    <scope>NUCLEOTIDE SEQUENCE [LARGE SCALE GENOMIC DNA]</scope>
    <source>
        <strain evidence="2">cv. Valencia</strain>
    </source>
</reference>
<comment type="caution">
    <text evidence="1">The sequence shown here is derived from an EMBL/GenBank/DDBJ whole genome shotgun (WGS) entry which is preliminary data.</text>
</comment>
<accession>A0ACB8JXV5</accession>
<organism evidence="1 2">
    <name type="scientific">Citrus sinensis</name>
    <name type="common">Sweet orange</name>
    <name type="synonym">Citrus aurantium var. sinensis</name>
    <dbReference type="NCBI Taxonomy" id="2711"/>
    <lineage>
        <taxon>Eukaryota</taxon>
        <taxon>Viridiplantae</taxon>
        <taxon>Streptophyta</taxon>
        <taxon>Embryophyta</taxon>
        <taxon>Tracheophyta</taxon>
        <taxon>Spermatophyta</taxon>
        <taxon>Magnoliopsida</taxon>
        <taxon>eudicotyledons</taxon>
        <taxon>Gunneridae</taxon>
        <taxon>Pentapetalae</taxon>
        <taxon>rosids</taxon>
        <taxon>malvids</taxon>
        <taxon>Sapindales</taxon>
        <taxon>Rutaceae</taxon>
        <taxon>Aurantioideae</taxon>
        <taxon>Citrus</taxon>
    </lineage>
</organism>
<dbReference type="Proteomes" id="UP000829398">
    <property type="component" value="Chromosome 6"/>
</dbReference>
<dbReference type="EMBL" id="CM039175">
    <property type="protein sequence ID" value="KAH9737284.1"/>
    <property type="molecule type" value="Genomic_DNA"/>
</dbReference>
<name>A0ACB8JXV5_CITSI</name>
<evidence type="ECO:0000313" key="1">
    <source>
        <dbReference type="EMBL" id="KAH9737284.1"/>
    </source>
</evidence>
<gene>
    <name evidence="1" type="ORF">KPL71_018389</name>
</gene>
<evidence type="ECO:0000313" key="2">
    <source>
        <dbReference type="Proteomes" id="UP000829398"/>
    </source>
</evidence>
<proteinExistence type="predicted"/>
<protein>
    <submittedName>
        <fullName evidence="1">Fanconi anemia group D2 protein</fullName>
    </submittedName>
</protein>
<sequence length="1407" mass="157430">MVFLHQQKSSLKRDSSSSSKSTFPVPPSKIPKSVDSEIEKMVSILADAGCTLMYHSGPPCLPSDPNKFRRHLTNLLSHDSSLRSHFLVGFSSYVQSPKNFTRVLSSLSPGRSDSLVRQLLLVPCIQLDLMHMLLEKLPEFFDVNPETQTSLSFEEDVGRLIISQFRWLDFLVDPKSFTEKLMEVLCICPLHLKKEIIGSLPEIIGDQSNNKSVIDSLQQMLSEDSAIIVPVLDSFSNLNLDDELQEQVVTIALSCIRTIDAEHMPYLLRFLLLSATQSNVRRIISHIRQHLKFVGVSNSRASQQNKLKGKSLVDNSEASILDALRSSLRFKNEILKEIDGLKKPQDHKVIDIWLLVLMYMNGDPLRKSVSKIFKKKVIEDCIHNVMLDQCIHGNKELVQDHFPSFLSLSEYLLACKEQKAREFGIHVYTCLFEEFTDTYSRQEVLGALITHVGSGVSFEVSSALETMALLASEYARELIPLSSHINGILDYLEGYSAQNLHKVYEVFSSLALSARTSAPCYGTSIANELLMVSHSELKYKKMGLIGALKIVSYLGDASIVTSTSPSQKSNAEEAVELLKTSLNCCKQLYLPLTLFYDELTAILNSRTLQPEIIEWIVKHVGEFESIYLSDLEGGQLSNKDSFCGIEGELWMNLDGDISPICLNILPLASSSSQSASLQVLHANFLLLSTVERLTNQGSLGGIDALLGCPLHLPSSKCFSVAGWQSLTEKQKQIVTLSLYHAANWIRELLNAFCTQVAGRLECISQTTKQEIIAKLLKRVRNLVVLESLLNYAIKCCPQSLPDVHLHVEKCGSSLLSKPNTMGHMEKKNEHIKTYDSASQDKKRRHKKISKASTISDTNCKLRQPTILDVLRKSGNLTSQGVLTEDALCTVSNSSKFGSVDETSCGSNEPVIVEVSALAKVLETQRFKFRPLLFPCLSILTFSKNQDSCCSDPAAELPLYLYLLRDLHYKLDYFSPPSKLLSPRFFSIPAGFTRMTVEKFLSEVKSVLPYLRKHFDSAVTLLKEGDETCEDHWKVQSAITGNPDIPNLMFSKSSVSSLVIKEVLNCFSKMLNLPEAQKDKSVLSDLLQSFQPIEIPASVISDIQPIPLPGTIDYLYLGAFSFLEGVLNIESLLTLESIVISLQKFLDKLEGNGKSTHSKSIEGSLHVLHKRLGTSAQNLLQCKWDNESLENGWKNKGDIVQKILWIYLEHSKSTCDLLHELACSILPQMKEVVHLERCKTAVRPETIQSHLMKMHKCVNVVVSLVTVHGMAVKYGGKFVDFFLKSFDFLQAHFQTHNETIIQLLKELQKATRTIQILCSEAKGLKQTVITSKIPTTKRSMERFLFRVKALLHTKSSGCTFWMGNLKHKDLMGQVVSSQAYVDDLSNNVEEDLEGAVHEDQPISPASEH</sequence>